<dbReference type="Proteomes" id="UP000030710">
    <property type="component" value="Unassembled WGS sequence"/>
</dbReference>
<sequence length="44" mass="4736">MSQQETCLVQGVLNEPHINGRRVLVLSIVERVEEPPAGTGANHG</sequence>
<proteinExistence type="predicted"/>
<protein>
    <submittedName>
        <fullName evidence="1">Uncharacterized protein</fullName>
    </submittedName>
</protein>
<dbReference type="HOGENOM" id="CLU_3210706_0_0_2"/>
<dbReference type="AlphaFoldDB" id="U1MXJ0"/>
<gene>
    <name evidence="1" type="ORF">J07HQW2_01643</name>
</gene>
<evidence type="ECO:0000313" key="2">
    <source>
        <dbReference type="Proteomes" id="UP000030710"/>
    </source>
</evidence>
<reference evidence="1 2" key="1">
    <citation type="journal article" date="2013" name="PLoS ONE">
        <title>Assembly-driven community genomics of a hypersaline microbial ecosystem.</title>
        <authorList>
            <person name="Podell S."/>
            <person name="Ugalde J.A."/>
            <person name="Narasingarao P."/>
            <person name="Banfield J.F."/>
            <person name="Heidelberg K.B."/>
            <person name="Allen E.E."/>
        </authorList>
    </citation>
    <scope>NUCLEOTIDE SEQUENCE [LARGE SCALE GENOMIC DNA]</scope>
    <source>
        <strain evidence="2">J07HQW2</strain>
    </source>
</reference>
<organism evidence="1 2">
    <name type="scientific">Haloquadratum walsbyi J07HQW2</name>
    <dbReference type="NCBI Taxonomy" id="1238425"/>
    <lineage>
        <taxon>Archaea</taxon>
        <taxon>Methanobacteriati</taxon>
        <taxon>Methanobacteriota</taxon>
        <taxon>Stenosarchaea group</taxon>
        <taxon>Halobacteria</taxon>
        <taxon>Halobacteriales</taxon>
        <taxon>Haloferacaceae</taxon>
        <taxon>Haloquadratum</taxon>
    </lineage>
</organism>
<dbReference type="RefSeq" id="WP_021054674.1">
    <property type="nucleotide sequence ID" value="NZ_KE356561.1"/>
</dbReference>
<evidence type="ECO:0000313" key="1">
    <source>
        <dbReference type="EMBL" id="ERG95194.1"/>
    </source>
</evidence>
<dbReference type="EMBL" id="KE356561">
    <property type="protein sequence ID" value="ERG95194.1"/>
    <property type="molecule type" value="Genomic_DNA"/>
</dbReference>
<accession>U1MXJ0</accession>
<name>U1MXJ0_9EURY</name>